<sequence>MRPIPRRGVAAVLLLALGALLVAHGTLTPDPAAGRFPGNGAVGSGTLATGDRVVVAGTARGDAPGGARLDLGGGPTVIVHGLDADPGTDVWLYGTYEDGTIRSDRAVVRAPWEITYLYAVSALGGMLTLGRVVRTWRVDTDRWVIVPREDGDG</sequence>
<accession>A0A345E4D0</accession>
<dbReference type="Pfam" id="PF26045">
    <property type="entry name" value="OB_2TM_halo"/>
    <property type="match status" value="1"/>
</dbReference>
<dbReference type="RefSeq" id="WP_114586184.1">
    <property type="nucleotide sequence ID" value="NZ_CP031150.1"/>
</dbReference>
<name>A0A345E4D0_9EURY</name>
<dbReference type="InterPro" id="IPR058927">
    <property type="entry name" value="OB_2TM"/>
</dbReference>
<dbReference type="KEGG" id="haj:DU500_11795"/>
<dbReference type="OrthoDB" id="206389at2157"/>
<gene>
    <name evidence="1" type="ORF">DU500_11795</name>
</gene>
<dbReference type="AlphaFoldDB" id="A0A345E4D0"/>
<evidence type="ECO:0000313" key="2">
    <source>
        <dbReference type="Proteomes" id="UP000253273"/>
    </source>
</evidence>
<dbReference type="EMBL" id="CP031150">
    <property type="protein sequence ID" value="AXG07052.1"/>
    <property type="molecule type" value="Genomic_DNA"/>
</dbReference>
<proteinExistence type="predicted"/>
<evidence type="ECO:0000313" key="1">
    <source>
        <dbReference type="EMBL" id="AXG07052.1"/>
    </source>
</evidence>
<keyword evidence="2" id="KW-1185">Reference proteome</keyword>
<reference evidence="1 2" key="1">
    <citation type="submission" date="2018-07" db="EMBL/GenBank/DDBJ databases">
        <title>Genome sequences of Haloplanus sp. CBA1113.</title>
        <authorList>
            <person name="Kim Y.B."/>
            <person name="Roh S.W."/>
        </authorList>
    </citation>
    <scope>NUCLEOTIDE SEQUENCE [LARGE SCALE GENOMIC DNA]</scope>
    <source>
        <strain evidence="1 2">CBA1113</strain>
    </source>
</reference>
<protein>
    <submittedName>
        <fullName evidence="1">Uncharacterized protein</fullName>
    </submittedName>
</protein>
<dbReference type="GeneID" id="37284078"/>
<organism evidence="1 2">
    <name type="scientific">Haloplanus rubicundus</name>
    <dbReference type="NCBI Taxonomy" id="1547898"/>
    <lineage>
        <taxon>Archaea</taxon>
        <taxon>Methanobacteriati</taxon>
        <taxon>Methanobacteriota</taxon>
        <taxon>Stenosarchaea group</taxon>
        <taxon>Halobacteria</taxon>
        <taxon>Halobacteriales</taxon>
        <taxon>Haloferacaceae</taxon>
        <taxon>Haloplanus</taxon>
    </lineage>
</organism>
<dbReference type="Proteomes" id="UP000253273">
    <property type="component" value="Chromosome"/>
</dbReference>